<dbReference type="Pfam" id="PF01925">
    <property type="entry name" value="TauE"/>
    <property type="match status" value="1"/>
</dbReference>
<dbReference type="AlphaFoldDB" id="A0A939JWA9"/>
<comment type="similarity">
    <text evidence="2 8">Belongs to the 4-toluene sulfonate uptake permease (TSUP) (TC 2.A.102) family.</text>
</comment>
<dbReference type="PANTHER" id="PTHR30269:SF0">
    <property type="entry name" value="MEMBRANE TRANSPORTER PROTEIN YFCA-RELATED"/>
    <property type="match status" value="1"/>
</dbReference>
<feature type="transmembrane region" description="Helical" evidence="8">
    <location>
        <begin position="185"/>
        <end position="214"/>
    </location>
</feature>
<dbReference type="InterPro" id="IPR052017">
    <property type="entry name" value="TSUP"/>
</dbReference>
<dbReference type="InterPro" id="IPR002781">
    <property type="entry name" value="TM_pro_TauE-like"/>
</dbReference>
<accession>A0A939JWA9</accession>
<keyword evidence="6 8" id="KW-1133">Transmembrane helix</keyword>
<sequence length="247" mass="26348">MLIHGLLFISALLGGGLNALAGGGTFLTFPALTFSGLPLLQANATSTVALWPGSLSSAVALYRDWIRYQGQLLVWLSICLVGGLTGALLLLRLSPDVLGTIFPYLLLTATGLFAFRSRLEKQEKAAKPAPDWMQWLTIFAVAVYGGFFGGGIGILFMAMFSLLGMRNVHHANALKVLFASFVNGISIVTFVVSGVVVWSAAGVMVGGSILGGYLGARFAQRIPAHILRIFVILVGLLMTGYFFFKQS</sequence>
<evidence type="ECO:0000256" key="2">
    <source>
        <dbReference type="ARBA" id="ARBA00009142"/>
    </source>
</evidence>
<evidence type="ECO:0000256" key="8">
    <source>
        <dbReference type="RuleBase" id="RU363041"/>
    </source>
</evidence>
<evidence type="ECO:0000313" key="9">
    <source>
        <dbReference type="EMBL" id="MBO0931717.1"/>
    </source>
</evidence>
<keyword evidence="4 8" id="KW-1003">Cell membrane</keyword>
<dbReference type="PANTHER" id="PTHR30269">
    <property type="entry name" value="TRANSMEMBRANE PROTEIN YFCA"/>
    <property type="match status" value="1"/>
</dbReference>
<feature type="transmembrane region" description="Helical" evidence="8">
    <location>
        <begin position="97"/>
        <end position="115"/>
    </location>
</feature>
<keyword evidence="5 8" id="KW-0812">Transmembrane</keyword>
<name>A0A939JWA9_9BACT</name>
<feature type="transmembrane region" description="Helical" evidence="8">
    <location>
        <begin position="31"/>
        <end position="51"/>
    </location>
</feature>
<evidence type="ECO:0000256" key="5">
    <source>
        <dbReference type="ARBA" id="ARBA00022692"/>
    </source>
</evidence>
<comment type="caution">
    <text evidence="9">The sequence shown here is derived from an EMBL/GenBank/DDBJ whole genome shotgun (WGS) entry which is preliminary data.</text>
</comment>
<dbReference type="GO" id="GO:0005886">
    <property type="term" value="C:plasma membrane"/>
    <property type="evidence" value="ECO:0007669"/>
    <property type="project" value="UniProtKB-SubCell"/>
</dbReference>
<evidence type="ECO:0000256" key="6">
    <source>
        <dbReference type="ARBA" id="ARBA00022989"/>
    </source>
</evidence>
<feature type="transmembrane region" description="Helical" evidence="8">
    <location>
        <begin position="136"/>
        <end position="165"/>
    </location>
</feature>
<evidence type="ECO:0000313" key="10">
    <source>
        <dbReference type="Proteomes" id="UP000664795"/>
    </source>
</evidence>
<keyword evidence="3" id="KW-0813">Transport</keyword>
<dbReference type="EMBL" id="JAFMYU010000008">
    <property type="protein sequence ID" value="MBO0931717.1"/>
    <property type="molecule type" value="Genomic_DNA"/>
</dbReference>
<evidence type="ECO:0000256" key="4">
    <source>
        <dbReference type="ARBA" id="ARBA00022475"/>
    </source>
</evidence>
<evidence type="ECO:0000256" key="1">
    <source>
        <dbReference type="ARBA" id="ARBA00004651"/>
    </source>
</evidence>
<proteinExistence type="inferred from homology"/>
<comment type="subcellular location">
    <subcellularLocation>
        <location evidence="1 8">Cell membrane</location>
        <topology evidence="1 8">Multi-pass membrane protein</topology>
    </subcellularLocation>
</comment>
<keyword evidence="7 8" id="KW-0472">Membrane</keyword>
<keyword evidence="10" id="KW-1185">Reference proteome</keyword>
<gene>
    <name evidence="9" type="ORF">J2I48_11970</name>
</gene>
<organism evidence="9 10">
    <name type="scientific">Fibrella aquatilis</name>
    <dbReference type="NCBI Taxonomy" id="2817059"/>
    <lineage>
        <taxon>Bacteria</taxon>
        <taxon>Pseudomonadati</taxon>
        <taxon>Bacteroidota</taxon>
        <taxon>Cytophagia</taxon>
        <taxon>Cytophagales</taxon>
        <taxon>Spirosomataceae</taxon>
        <taxon>Fibrella</taxon>
    </lineage>
</organism>
<reference evidence="9 10" key="1">
    <citation type="submission" date="2021-03" db="EMBL/GenBank/DDBJ databases">
        <title>Fibrella sp. HMF5036 genome sequencing and assembly.</title>
        <authorList>
            <person name="Kang H."/>
            <person name="Kim H."/>
            <person name="Bae S."/>
            <person name="Joh K."/>
        </authorList>
    </citation>
    <scope>NUCLEOTIDE SEQUENCE [LARGE SCALE GENOMIC DNA]</scope>
    <source>
        <strain evidence="9 10">HMF5036</strain>
    </source>
</reference>
<feature type="transmembrane region" description="Helical" evidence="8">
    <location>
        <begin position="72"/>
        <end position="91"/>
    </location>
</feature>
<dbReference type="RefSeq" id="WP_207335683.1">
    <property type="nucleotide sequence ID" value="NZ_JAFMYU010000008.1"/>
</dbReference>
<feature type="transmembrane region" description="Helical" evidence="8">
    <location>
        <begin position="226"/>
        <end position="244"/>
    </location>
</feature>
<dbReference type="Proteomes" id="UP000664795">
    <property type="component" value="Unassembled WGS sequence"/>
</dbReference>
<evidence type="ECO:0000256" key="7">
    <source>
        <dbReference type="ARBA" id="ARBA00023136"/>
    </source>
</evidence>
<protein>
    <recommendedName>
        <fullName evidence="8">Probable membrane transporter protein</fullName>
    </recommendedName>
</protein>
<evidence type="ECO:0000256" key="3">
    <source>
        <dbReference type="ARBA" id="ARBA00022448"/>
    </source>
</evidence>